<evidence type="ECO:0000256" key="1">
    <source>
        <dbReference type="ARBA" id="ARBA00023015"/>
    </source>
</evidence>
<dbReference type="SMART" id="SM00418">
    <property type="entry name" value="HTH_ARSR"/>
    <property type="match status" value="1"/>
</dbReference>
<sequence>MSREAAEPAENAECFQLSAADAVWWAGVFKTLGDPVRLQLLVHLAARQGAEVAAHDICDVGVAQSTVSHHLKRLRCMGLVENRREGRIVYYRMGAGVRSALMQILQRDQAEAPTMPSAPEAARAPLVEDSSPLPP</sequence>
<dbReference type="GO" id="GO:0003700">
    <property type="term" value="F:DNA-binding transcription factor activity"/>
    <property type="evidence" value="ECO:0007669"/>
    <property type="project" value="InterPro"/>
</dbReference>
<keyword evidence="7" id="KW-1185">Reference proteome</keyword>
<keyword evidence="1" id="KW-0805">Transcription regulation</keyword>
<dbReference type="SUPFAM" id="SSF46785">
    <property type="entry name" value="Winged helix' DNA-binding domain"/>
    <property type="match status" value="1"/>
</dbReference>
<protein>
    <submittedName>
        <fullName evidence="6">ArsR family transcriptional regulator</fullName>
    </submittedName>
</protein>
<dbReference type="PRINTS" id="PR00778">
    <property type="entry name" value="HTHARSR"/>
</dbReference>
<proteinExistence type="predicted"/>
<dbReference type="RefSeq" id="WP_107019765.1">
    <property type="nucleotide sequence ID" value="NZ_KZ679049.1"/>
</dbReference>
<evidence type="ECO:0000256" key="3">
    <source>
        <dbReference type="ARBA" id="ARBA00023163"/>
    </source>
</evidence>
<evidence type="ECO:0000256" key="2">
    <source>
        <dbReference type="ARBA" id="ARBA00023125"/>
    </source>
</evidence>
<dbReference type="Gene3D" id="1.10.10.10">
    <property type="entry name" value="Winged helix-like DNA-binding domain superfamily/Winged helix DNA-binding domain"/>
    <property type="match status" value="1"/>
</dbReference>
<keyword evidence="2" id="KW-0238">DNA-binding</keyword>
<accession>A0A2P8Q0X7</accession>
<evidence type="ECO:0000313" key="7">
    <source>
        <dbReference type="Proteomes" id="UP000240429"/>
    </source>
</evidence>
<dbReference type="InterPro" id="IPR051081">
    <property type="entry name" value="HTH_MetalResp_TranReg"/>
</dbReference>
<keyword evidence="3" id="KW-0804">Transcription</keyword>
<dbReference type="Proteomes" id="UP000240429">
    <property type="component" value="Unassembled WGS sequence"/>
</dbReference>
<evidence type="ECO:0000256" key="4">
    <source>
        <dbReference type="SAM" id="MobiDB-lite"/>
    </source>
</evidence>
<dbReference type="PANTHER" id="PTHR33154:SF18">
    <property type="entry name" value="ARSENICAL RESISTANCE OPERON REPRESSOR"/>
    <property type="match status" value="1"/>
</dbReference>
<dbReference type="NCBIfam" id="NF033788">
    <property type="entry name" value="HTH_metalloreg"/>
    <property type="match status" value="1"/>
</dbReference>
<dbReference type="PROSITE" id="PS50987">
    <property type="entry name" value="HTH_ARSR_2"/>
    <property type="match status" value="1"/>
</dbReference>
<dbReference type="AlphaFoldDB" id="A0A2P8Q0X7"/>
<dbReference type="GO" id="GO:0003677">
    <property type="term" value="F:DNA binding"/>
    <property type="evidence" value="ECO:0007669"/>
    <property type="project" value="UniProtKB-KW"/>
</dbReference>
<comment type="caution">
    <text evidence="6">The sequence shown here is derived from an EMBL/GenBank/DDBJ whole genome shotgun (WGS) entry which is preliminary data.</text>
</comment>
<dbReference type="EMBL" id="PYBJ01000022">
    <property type="protein sequence ID" value="PSM39890.1"/>
    <property type="molecule type" value="Genomic_DNA"/>
</dbReference>
<dbReference type="PANTHER" id="PTHR33154">
    <property type="entry name" value="TRANSCRIPTIONAL REGULATOR, ARSR FAMILY"/>
    <property type="match status" value="1"/>
</dbReference>
<name>A0A2P8Q0X7_9ACTN</name>
<feature type="region of interest" description="Disordered" evidence="4">
    <location>
        <begin position="108"/>
        <end position="135"/>
    </location>
</feature>
<dbReference type="Pfam" id="PF01022">
    <property type="entry name" value="HTH_5"/>
    <property type="match status" value="1"/>
</dbReference>
<dbReference type="InterPro" id="IPR011991">
    <property type="entry name" value="ArsR-like_HTH"/>
</dbReference>
<dbReference type="InterPro" id="IPR001845">
    <property type="entry name" value="HTH_ArsR_DNA-bd_dom"/>
</dbReference>
<evidence type="ECO:0000313" key="6">
    <source>
        <dbReference type="EMBL" id="PSM39890.1"/>
    </source>
</evidence>
<feature type="domain" description="HTH arsR-type" evidence="5">
    <location>
        <begin position="17"/>
        <end position="113"/>
    </location>
</feature>
<gene>
    <name evidence="6" type="ORF">C6Y14_28815</name>
</gene>
<dbReference type="OrthoDB" id="9810923at2"/>
<organism evidence="6 7">
    <name type="scientific">Streptomyces dioscori</name>
    <dbReference type="NCBI Taxonomy" id="2109333"/>
    <lineage>
        <taxon>Bacteria</taxon>
        <taxon>Bacillati</taxon>
        <taxon>Actinomycetota</taxon>
        <taxon>Actinomycetes</taxon>
        <taxon>Kitasatosporales</taxon>
        <taxon>Streptomycetaceae</taxon>
        <taxon>Streptomyces</taxon>
        <taxon>Streptomyces aurantiacus group</taxon>
    </lineage>
</organism>
<evidence type="ECO:0000259" key="5">
    <source>
        <dbReference type="PROSITE" id="PS50987"/>
    </source>
</evidence>
<dbReference type="CDD" id="cd00090">
    <property type="entry name" value="HTH_ARSR"/>
    <property type="match status" value="1"/>
</dbReference>
<dbReference type="InterPro" id="IPR036388">
    <property type="entry name" value="WH-like_DNA-bd_sf"/>
</dbReference>
<reference evidence="6 7" key="1">
    <citation type="submission" date="2018-03" db="EMBL/GenBank/DDBJ databases">
        <title>Streptomyces dioscori sp. nov., a novel endophytic actinobacterium isolated from bulbil of Dioscorea bulbifera L.</title>
        <authorList>
            <person name="Zhikuan W."/>
        </authorList>
    </citation>
    <scope>NUCLEOTIDE SEQUENCE [LARGE SCALE GENOMIC DNA]</scope>
    <source>
        <strain evidence="6 7">A217</strain>
    </source>
</reference>
<dbReference type="InterPro" id="IPR036390">
    <property type="entry name" value="WH_DNA-bd_sf"/>
</dbReference>